<keyword evidence="2" id="KW-1185">Reference proteome</keyword>
<accession>A0ACC2NTT2</accession>
<reference evidence="1" key="1">
    <citation type="submission" date="2023-04" db="EMBL/GenBank/DDBJ databases">
        <title>A chromosome-level genome assembly of the parasitoid wasp Eretmocerus hayati.</title>
        <authorList>
            <person name="Zhong Y."/>
            <person name="Liu S."/>
            <person name="Liu Y."/>
        </authorList>
    </citation>
    <scope>NUCLEOTIDE SEQUENCE</scope>
    <source>
        <strain evidence="1">ZJU_SS_LIU_2023</strain>
    </source>
</reference>
<sequence>MYLETFVKTASHPSLYGLKVLVINLHNLLHLADDVENMGCSLMDYSAFCFENFLGKLKGIVEGGNKPVIQLCNKINDYVQYDKPELKPQFEVLREKKVKEDEPSNYIRVRLHDCELFLNDANSVVMLNSGEIMMIKSMTSHVKKSPNLEDVTIKGSKIHIIGAATEYPCDPSLFNMYRVKENDDETEIVVANLSAVKFSKAARANKSLSKECMGFAATQLGICELFQSEEESQIVTRIFTTTVPNSWVFMDENDKPLKAEDYDIIFQLARLEGEQPPKQWKFHESIIIQHFKTYDESLDHIKSLVTTGKVVEPRLQPSDLSSLLSNLPQIQNQNAGHSDEQNDQHFEAVITNESDFIHEEVVQVTPRPAVDISFTSCDSGLEGSVALHNHTVELNSKELPVPQQIHSPGYAETCSDIPALSKNIDYLFNRMNNNLTRMEKRLNDKLEITNERFNSIDSKVILVQSKAHELTTIIQKNGGLQKNPDFLGYEEFLSKHKLQPRPFKTLEDFNNFEALFCADETKTTIYNDLKRHLITTCNNHQDVKKTCTEIFERFFWRLVLISYTAQRKNNKNTTKHKNKEGTSPVKEKLKFNSTSFYSCLHDALSSAYYNPLDEQGKKPDPLIPDFSEAILLREIGQVINDSKDWDGGRSQRAKRSFENMDESDTSKRSRRSSGDDGTMSVNVLTNSQSLNIVPLS</sequence>
<dbReference type="Proteomes" id="UP001239111">
    <property type="component" value="Chromosome 3"/>
</dbReference>
<dbReference type="EMBL" id="CM056743">
    <property type="protein sequence ID" value="KAJ8674527.1"/>
    <property type="molecule type" value="Genomic_DNA"/>
</dbReference>
<evidence type="ECO:0000313" key="2">
    <source>
        <dbReference type="Proteomes" id="UP001239111"/>
    </source>
</evidence>
<comment type="caution">
    <text evidence="1">The sequence shown here is derived from an EMBL/GenBank/DDBJ whole genome shotgun (WGS) entry which is preliminary data.</text>
</comment>
<protein>
    <submittedName>
        <fullName evidence="1">Uncharacterized protein</fullName>
    </submittedName>
</protein>
<evidence type="ECO:0000313" key="1">
    <source>
        <dbReference type="EMBL" id="KAJ8674527.1"/>
    </source>
</evidence>
<name>A0ACC2NTT2_9HYME</name>
<organism evidence="1 2">
    <name type="scientific">Eretmocerus hayati</name>
    <dbReference type="NCBI Taxonomy" id="131215"/>
    <lineage>
        <taxon>Eukaryota</taxon>
        <taxon>Metazoa</taxon>
        <taxon>Ecdysozoa</taxon>
        <taxon>Arthropoda</taxon>
        <taxon>Hexapoda</taxon>
        <taxon>Insecta</taxon>
        <taxon>Pterygota</taxon>
        <taxon>Neoptera</taxon>
        <taxon>Endopterygota</taxon>
        <taxon>Hymenoptera</taxon>
        <taxon>Apocrita</taxon>
        <taxon>Proctotrupomorpha</taxon>
        <taxon>Chalcidoidea</taxon>
        <taxon>Aphelinidae</taxon>
        <taxon>Aphelininae</taxon>
        <taxon>Eretmocerus</taxon>
    </lineage>
</organism>
<proteinExistence type="predicted"/>
<gene>
    <name evidence="1" type="ORF">QAD02_005789</name>
</gene>